<reference evidence="1" key="2">
    <citation type="submission" date="2021-01" db="EMBL/GenBank/DDBJ databases">
        <authorList>
            <person name="Schikora-Tamarit M.A."/>
        </authorList>
    </citation>
    <scope>NUCLEOTIDE SEQUENCE</scope>
    <source>
        <strain evidence="1">CBS6075</strain>
    </source>
</reference>
<dbReference type="Proteomes" id="UP000769157">
    <property type="component" value="Unassembled WGS sequence"/>
</dbReference>
<keyword evidence="2" id="KW-1185">Reference proteome</keyword>
<name>A0A9P8T8J0_9ASCO</name>
<evidence type="ECO:0000313" key="2">
    <source>
        <dbReference type="Proteomes" id="UP000769157"/>
    </source>
</evidence>
<dbReference type="GeneID" id="70233614"/>
<organism evidence="1 2">
    <name type="scientific">Ogataea philodendri</name>
    <dbReference type="NCBI Taxonomy" id="1378263"/>
    <lineage>
        <taxon>Eukaryota</taxon>
        <taxon>Fungi</taxon>
        <taxon>Dikarya</taxon>
        <taxon>Ascomycota</taxon>
        <taxon>Saccharomycotina</taxon>
        <taxon>Pichiomycetes</taxon>
        <taxon>Pichiales</taxon>
        <taxon>Pichiaceae</taxon>
        <taxon>Ogataea</taxon>
    </lineage>
</organism>
<dbReference type="EMBL" id="JAEUBE010000143">
    <property type="protein sequence ID" value="KAH3669051.1"/>
    <property type="molecule type" value="Genomic_DNA"/>
</dbReference>
<dbReference type="PANTHER" id="PTHR28054:SF1">
    <property type="entry name" value="RNA POLYMERASE I-SPECIFIC TRANSCRIPTION INITIATION FACTOR RRN10"/>
    <property type="match status" value="1"/>
</dbReference>
<comment type="caution">
    <text evidence="1">The sequence shown here is derived from an EMBL/GenBank/DDBJ whole genome shotgun (WGS) entry which is preliminary data.</text>
</comment>
<accession>A0A9P8T8J0</accession>
<dbReference type="AlphaFoldDB" id="A0A9P8T8J0"/>
<gene>
    <name evidence="1" type="ORF">OGAPHI_001647</name>
</gene>
<proteinExistence type="predicted"/>
<dbReference type="RefSeq" id="XP_046063434.1">
    <property type="nucleotide sequence ID" value="XM_046202430.1"/>
</dbReference>
<sequence>MNVDLNSKSAKKLNIYESSAGHYTTGRSLKYKLKDEDTLVDLEDLPRLKSDIDKDKYKTPVGYKSKGRPIAPDELLNGVFKVDPGELKYLTRDEIKEHTSVDLPSSELLKALHYYFVDRIQRDKTIPDTQKDLLFTRFCDGSALLAMGVLVEKWIGDLADKDNDTFKYYMELDQVEDLTDILKRKRRANYYRRKGHRIQPGADTSRST</sequence>
<protein>
    <submittedName>
        <fullName evidence="1">Uncharacterized protein</fullName>
    </submittedName>
</protein>
<dbReference type="GO" id="GO:0006360">
    <property type="term" value="P:transcription by RNA polymerase I"/>
    <property type="evidence" value="ECO:0007669"/>
    <property type="project" value="InterPro"/>
</dbReference>
<evidence type="ECO:0000313" key="1">
    <source>
        <dbReference type="EMBL" id="KAH3669051.1"/>
    </source>
</evidence>
<dbReference type="OrthoDB" id="2565191at2759"/>
<dbReference type="InterPro" id="IPR022793">
    <property type="entry name" value="Rrn10"/>
</dbReference>
<reference evidence="1" key="1">
    <citation type="journal article" date="2021" name="Open Biol.">
        <title>Shared evolutionary footprints suggest mitochondrial oxidative damage underlies multiple complex I losses in fungi.</title>
        <authorList>
            <person name="Schikora-Tamarit M.A."/>
            <person name="Marcet-Houben M."/>
            <person name="Nosek J."/>
            <person name="Gabaldon T."/>
        </authorList>
    </citation>
    <scope>NUCLEOTIDE SEQUENCE</scope>
    <source>
        <strain evidence="1">CBS6075</strain>
    </source>
</reference>
<dbReference type="PANTHER" id="PTHR28054">
    <property type="entry name" value="RNA POLYMERASE I-SPECIFIC TRANSCRIPTION INITIATION FACTOR RRN10"/>
    <property type="match status" value="1"/>
</dbReference>